<proteinExistence type="inferred from homology"/>
<evidence type="ECO:0000259" key="3">
    <source>
        <dbReference type="Pfam" id="PF00483"/>
    </source>
</evidence>
<dbReference type="GO" id="GO:0005978">
    <property type="term" value="P:glycogen biosynthetic process"/>
    <property type="evidence" value="ECO:0007669"/>
    <property type="project" value="UniProtKB-KW"/>
</dbReference>
<dbReference type="STRING" id="1130080.SAMN04488113_10912"/>
<dbReference type="AlphaFoldDB" id="A0A1H6SES3"/>
<dbReference type="CDD" id="cd04651">
    <property type="entry name" value="LbH_G1P_AT_C"/>
    <property type="match status" value="1"/>
</dbReference>
<dbReference type="Pfam" id="PF24894">
    <property type="entry name" value="Hexapep_GlmU"/>
    <property type="match status" value="1"/>
</dbReference>
<organism evidence="5 6">
    <name type="scientific">Alkalibacterium gilvum</name>
    <dbReference type="NCBI Taxonomy" id="1130080"/>
    <lineage>
        <taxon>Bacteria</taxon>
        <taxon>Bacillati</taxon>
        <taxon>Bacillota</taxon>
        <taxon>Bacilli</taxon>
        <taxon>Lactobacillales</taxon>
        <taxon>Carnobacteriaceae</taxon>
        <taxon>Alkalibacterium</taxon>
    </lineage>
</organism>
<dbReference type="SUPFAM" id="SSF51161">
    <property type="entry name" value="Trimeric LpxA-like enzymes"/>
    <property type="match status" value="1"/>
</dbReference>
<sequence length="392" mass="44314">MRNKVAPILNLVENSDKLKPLTNRRPVAALPFGCRYRLIDFPFSSLTGIEVPSAALFISGSGHSLYDHIRSGSTWGLESRVGGGVFTHSHINLKAELEGTELYTGNYYDDHYHFVSRSNAEYVLLMGSNMLSNVQLDSLMRFHLKKESDVTVVYKKIKRGEVRKDSIHTSLSMSESDSERIVGFNSIADLTDTENALLLNMEIMILDKETFLKLLYKARKQQKDVTVKNLIQFSLDDDKTIFGYEYTGYLKVIEDISSYFQANMDMLNEDNFNALFYRANPVLTKPKNSAPTYYGEQSEINNAQFANDCEVYGKVQNAVIFRKVSIAEGAQVENSIIMQDSCIEEDVYLNHVILDKHVYVKKGARLEGTIENPIVVAKDSIIYAEGDIEKGE</sequence>
<dbReference type="InterPro" id="IPR056818">
    <property type="entry name" value="GlmU/GlgC-like_hexapep"/>
</dbReference>
<feature type="domain" description="Glucose-1-phosphate adenylyltransferase/Bifunctional protein GlmU-like C-terminal hexapeptide" evidence="4">
    <location>
        <begin position="295"/>
        <end position="365"/>
    </location>
</feature>
<dbReference type="Gene3D" id="3.90.550.10">
    <property type="entry name" value="Spore Coat Polysaccharide Biosynthesis Protein SpsA, Chain A"/>
    <property type="match status" value="1"/>
</dbReference>
<dbReference type="Gene3D" id="2.160.10.10">
    <property type="entry name" value="Hexapeptide repeat proteins"/>
    <property type="match status" value="1"/>
</dbReference>
<keyword evidence="5" id="KW-0548">Nucleotidyltransferase</keyword>
<dbReference type="Proteomes" id="UP000198564">
    <property type="component" value="Unassembled WGS sequence"/>
</dbReference>
<evidence type="ECO:0000256" key="2">
    <source>
        <dbReference type="ARBA" id="ARBA00023056"/>
    </source>
</evidence>
<dbReference type="RefSeq" id="WP_177170491.1">
    <property type="nucleotide sequence ID" value="NZ_FNYW01000009.1"/>
</dbReference>
<feature type="domain" description="Nucleotidyl transferase" evidence="3">
    <location>
        <begin position="16"/>
        <end position="156"/>
    </location>
</feature>
<keyword evidence="5" id="KW-0808">Transferase</keyword>
<evidence type="ECO:0000256" key="1">
    <source>
        <dbReference type="ARBA" id="ARBA00010443"/>
    </source>
</evidence>
<dbReference type="SUPFAM" id="SSF53448">
    <property type="entry name" value="Nucleotide-diphospho-sugar transferases"/>
    <property type="match status" value="1"/>
</dbReference>
<reference evidence="6" key="1">
    <citation type="submission" date="2016-10" db="EMBL/GenBank/DDBJ databases">
        <authorList>
            <person name="Varghese N."/>
            <person name="Submissions S."/>
        </authorList>
    </citation>
    <scope>NUCLEOTIDE SEQUENCE [LARGE SCALE GENOMIC DNA]</scope>
    <source>
        <strain evidence="6">DSM 25751</strain>
    </source>
</reference>
<protein>
    <submittedName>
        <fullName evidence="5">Glucose-1-phosphate adenylyltransferase</fullName>
    </submittedName>
</protein>
<dbReference type="InterPro" id="IPR011832">
    <property type="entry name" value="GlgDAde_trans"/>
</dbReference>
<accession>A0A1H6SES3</accession>
<evidence type="ECO:0000259" key="4">
    <source>
        <dbReference type="Pfam" id="PF24894"/>
    </source>
</evidence>
<evidence type="ECO:0000313" key="5">
    <source>
        <dbReference type="EMBL" id="SEI66453.1"/>
    </source>
</evidence>
<evidence type="ECO:0000313" key="6">
    <source>
        <dbReference type="Proteomes" id="UP000198564"/>
    </source>
</evidence>
<dbReference type="PANTHER" id="PTHR43523:SF6">
    <property type="entry name" value="GLYCOGEN BIOSYNTHESIS PROTEIN GLGD"/>
    <property type="match status" value="1"/>
</dbReference>
<comment type="similarity">
    <text evidence="1">Belongs to the bacterial/plant glucose-1-phosphate adenylyltransferase family.</text>
</comment>
<dbReference type="InterPro" id="IPR011831">
    <property type="entry name" value="ADP-Glc_PPase"/>
</dbReference>
<dbReference type="Pfam" id="PF00483">
    <property type="entry name" value="NTP_transferase"/>
    <property type="match status" value="1"/>
</dbReference>
<dbReference type="GO" id="GO:0008878">
    <property type="term" value="F:glucose-1-phosphate adenylyltransferase activity"/>
    <property type="evidence" value="ECO:0007669"/>
    <property type="project" value="InterPro"/>
</dbReference>
<keyword evidence="2" id="KW-0320">Glycogen biosynthesis</keyword>
<dbReference type="EMBL" id="FNYW01000009">
    <property type="protein sequence ID" value="SEI66453.1"/>
    <property type="molecule type" value="Genomic_DNA"/>
</dbReference>
<dbReference type="InterPro" id="IPR005835">
    <property type="entry name" value="NTP_transferase_dom"/>
</dbReference>
<dbReference type="InterPro" id="IPR011004">
    <property type="entry name" value="Trimer_LpxA-like_sf"/>
</dbReference>
<dbReference type="NCBIfam" id="TIGR02092">
    <property type="entry name" value="glgD"/>
    <property type="match status" value="1"/>
</dbReference>
<dbReference type="InterPro" id="IPR029044">
    <property type="entry name" value="Nucleotide-diphossugar_trans"/>
</dbReference>
<keyword evidence="6" id="KW-1185">Reference proteome</keyword>
<dbReference type="PANTHER" id="PTHR43523">
    <property type="entry name" value="GLUCOSE-1-PHOSPHATE ADENYLYLTRANSFERASE-RELATED"/>
    <property type="match status" value="1"/>
</dbReference>
<gene>
    <name evidence="5" type="ORF">SAMN04488113_10912</name>
</gene>
<name>A0A1H6SES3_9LACT</name>